<evidence type="ECO:0000313" key="1">
    <source>
        <dbReference type="EMBL" id="PAV07615.1"/>
    </source>
</evidence>
<sequence>MTQVVSFSPEQKWATEAKDDEKHIRADKANASLNAEPVTLTGGSKTIQKVRVGYPEPSSEMDTAIDTKIFHRYMYYTLGNYQFTQLGESDANKSCHEFYGGDSTRLPSSTVRLTYDVGNDVLEKTLLGCVVDEFNLETSDELSTASLSMIYRTEKSRKISQTEQEIREVDAVPFIGYDYQIELGGVESAVFNDLKLSIKNNHKTDGARGLGNRFYGRQPNVGEREISMELTTVFDPENLETVIKTEYGDKDLPVDDEGYWIPSKCKLFTLPLKLKIMTCEDATEYVILIIPNCIISIDPLEFSGSDDVEVKLTLQATGTKTVEMKDSTTKRTDIYCQVVNDQPEIVPSIKETTPTTPEGN</sequence>
<gene>
    <name evidence="1" type="ORF">ASJ82_08035</name>
    <name evidence="2" type="ORF">MSCUN_09920</name>
</gene>
<reference evidence="2 4" key="1">
    <citation type="submission" date="2016-04" db="EMBL/GenBank/DDBJ databases">
        <title>Genome sequence of Methanosphaera cuniculi DSM 4103.</title>
        <authorList>
            <person name="Poehlein A."/>
            <person name="Seedorf H."/>
            <person name="Daniel R."/>
        </authorList>
    </citation>
    <scope>NUCLEOTIDE SEQUENCE [LARGE SCALE GENOMIC DNA]</scope>
    <source>
        <strain evidence="2 4">DSM 4103</strain>
    </source>
</reference>
<keyword evidence="3" id="KW-1185">Reference proteome</keyword>
<reference evidence="1 3" key="2">
    <citation type="journal article" date="2017" name="BMC Genomics">
        <title>Genomic analysis of methanogenic archaea reveals a shift towards energy conservation.</title>
        <authorList>
            <person name="Gilmore S.P."/>
            <person name="Henske J.K."/>
            <person name="Sexton J.A."/>
            <person name="Solomon K.V."/>
            <person name="Seppala S."/>
            <person name="Yoo J.I."/>
            <person name="Huyett L.M."/>
            <person name="Pressman A."/>
            <person name="Cogan J.Z."/>
            <person name="Kivenson V."/>
            <person name="Peng X."/>
            <person name="Tan Y."/>
            <person name="Valentine D.L."/>
            <person name="O'Malley M.A."/>
        </authorList>
    </citation>
    <scope>NUCLEOTIDE SEQUENCE [LARGE SCALE GENOMIC DNA]</scope>
    <source>
        <strain evidence="1 3">1R-7</strain>
    </source>
</reference>
<comment type="caution">
    <text evidence="1">The sequence shown here is derived from an EMBL/GenBank/DDBJ whole genome shotgun (WGS) entry which is preliminary data.</text>
</comment>
<accession>A0A2A2HE31</accession>
<evidence type="ECO:0000313" key="2">
    <source>
        <dbReference type="EMBL" id="PWL08061.1"/>
    </source>
</evidence>
<dbReference type="EMBL" id="LWMS01000031">
    <property type="protein sequence ID" value="PWL08061.1"/>
    <property type="molecule type" value="Genomic_DNA"/>
</dbReference>
<evidence type="ECO:0000313" key="3">
    <source>
        <dbReference type="Proteomes" id="UP000217528"/>
    </source>
</evidence>
<dbReference type="Proteomes" id="UP000217528">
    <property type="component" value="Unassembled WGS sequence"/>
</dbReference>
<proteinExistence type="predicted"/>
<dbReference type="OrthoDB" id="78137at2157"/>
<organism evidence="1 3">
    <name type="scientific">Methanosphaera cuniculi</name>
    <dbReference type="NCBI Taxonomy" id="1077256"/>
    <lineage>
        <taxon>Archaea</taxon>
        <taxon>Methanobacteriati</taxon>
        <taxon>Methanobacteriota</taxon>
        <taxon>Methanomada group</taxon>
        <taxon>Methanobacteria</taxon>
        <taxon>Methanobacteriales</taxon>
        <taxon>Methanobacteriaceae</taxon>
        <taxon>Methanosphaera</taxon>
    </lineage>
</organism>
<protein>
    <submittedName>
        <fullName evidence="1">Uncharacterized protein</fullName>
    </submittedName>
</protein>
<dbReference type="Proteomes" id="UP000246004">
    <property type="component" value="Unassembled WGS sequence"/>
</dbReference>
<name>A0A2A2HE31_9EURY</name>
<evidence type="ECO:0000313" key="4">
    <source>
        <dbReference type="Proteomes" id="UP000246004"/>
    </source>
</evidence>
<dbReference type="Pfam" id="PF18906">
    <property type="entry name" value="Phage_tube_2"/>
    <property type="match status" value="1"/>
</dbReference>
<dbReference type="InterPro" id="IPR044000">
    <property type="entry name" value="Phage_tube_2"/>
</dbReference>
<dbReference type="EMBL" id="LMVN01000011">
    <property type="protein sequence ID" value="PAV07615.1"/>
    <property type="molecule type" value="Genomic_DNA"/>
</dbReference>
<dbReference type="AlphaFoldDB" id="A0A2A2HE31"/>
<dbReference type="RefSeq" id="WP_095608501.1">
    <property type="nucleotide sequence ID" value="NZ_LMVN01000011.1"/>
</dbReference>